<proteinExistence type="predicted"/>
<evidence type="ECO:0000313" key="2">
    <source>
        <dbReference type="Proteomes" id="UP001066276"/>
    </source>
</evidence>
<name>A0AAV7M7L5_PLEWA</name>
<dbReference type="EMBL" id="JANPWB010000014">
    <property type="protein sequence ID" value="KAJ1099786.1"/>
    <property type="molecule type" value="Genomic_DNA"/>
</dbReference>
<comment type="caution">
    <text evidence="1">The sequence shown here is derived from an EMBL/GenBank/DDBJ whole genome shotgun (WGS) entry which is preliminary data.</text>
</comment>
<evidence type="ECO:0000313" key="1">
    <source>
        <dbReference type="EMBL" id="KAJ1099786.1"/>
    </source>
</evidence>
<organism evidence="1 2">
    <name type="scientific">Pleurodeles waltl</name>
    <name type="common">Iberian ribbed newt</name>
    <dbReference type="NCBI Taxonomy" id="8319"/>
    <lineage>
        <taxon>Eukaryota</taxon>
        <taxon>Metazoa</taxon>
        <taxon>Chordata</taxon>
        <taxon>Craniata</taxon>
        <taxon>Vertebrata</taxon>
        <taxon>Euteleostomi</taxon>
        <taxon>Amphibia</taxon>
        <taxon>Batrachia</taxon>
        <taxon>Caudata</taxon>
        <taxon>Salamandroidea</taxon>
        <taxon>Salamandridae</taxon>
        <taxon>Pleurodelinae</taxon>
        <taxon>Pleurodeles</taxon>
    </lineage>
</organism>
<reference evidence="1" key="1">
    <citation type="journal article" date="2022" name="bioRxiv">
        <title>Sequencing and chromosome-scale assembly of the giantPleurodeles waltlgenome.</title>
        <authorList>
            <person name="Brown T."/>
            <person name="Elewa A."/>
            <person name="Iarovenko S."/>
            <person name="Subramanian E."/>
            <person name="Araus A.J."/>
            <person name="Petzold A."/>
            <person name="Susuki M."/>
            <person name="Suzuki K.-i.T."/>
            <person name="Hayashi T."/>
            <person name="Toyoda A."/>
            <person name="Oliveira C."/>
            <person name="Osipova E."/>
            <person name="Leigh N.D."/>
            <person name="Simon A."/>
            <person name="Yun M.H."/>
        </authorList>
    </citation>
    <scope>NUCLEOTIDE SEQUENCE</scope>
    <source>
        <strain evidence="1">20211129_DDA</strain>
        <tissue evidence="1">Liver</tissue>
    </source>
</reference>
<gene>
    <name evidence="1" type="ORF">NDU88_004882</name>
</gene>
<keyword evidence="2" id="KW-1185">Reference proteome</keyword>
<sequence>MTRSSDVDDSTLALLSTVMQPYVQGTASHKLDQILVVVGETRTALQEKIYTLALDLNILKEEQQKLRDMMKYNEETLKNPRKLKDELGEIKFTY</sequence>
<dbReference type="Proteomes" id="UP001066276">
    <property type="component" value="Chromosome 10"/>
</dbReference>
<accession>A0AAV7M7L5</accession>
<protein>
    <submittedName>
        <fullName evidence="1">Uncharacterized protein</fullName>
    </submittedName>
</protein>
<dbReference type="AlphaFoldDB" id="A0AAV7M7L5"/>